<dbReference type="RefSeq" id="WP_066243862.1">
    <property type="nucleotide sequence ID" value="NZ_LSGP01000020.1"/>
</dbReference>
<comment type="caution">
    <text evidence="2">The sequence shown here is derived from an EMBL/GenBank/DDBJ whole genome shotgun (WGS) entry which is preliminary data.</text>
</comment>
<gene>
    <name evidence="2" type="ORF">AXX12_11945</name>
</gene>
<evidence type="ECO:0000313" key="2">
    <source>
        <dbReference type="EMBL" id="KYZ75899.1"/>
    </source>
</evidence>
<sequence>MLPQFMLVRQKFEDCSIKDISLTVIKELETFKLKEKLPQGAVVGITAGSRGINNIVTILKTAVNYLKEQGFKPCILAAMGSHGEGKTEGQLAVLESLGITEESMGAPILAGSETIEVGKTSNGLSAYINKNVYETQGVIVINRIKPHTALTGEIQSGLIKKCVVGLGGPSGAKQFHSLGVSQLPSSIREIGTVLVNKCPIIGGLGIVENAYERTAVIKAIRADKFIEEEPALFRQALQLMPRLPFEEWDVLVIGEMGKNYSGTGMDTNIIGRFRVQGEPEPEKPFIRRVVVLDLAEASHGNGNGIGLADLTTRKLVNKIDFKATYLNVLTSTFVPRCFIPLTFDTEKESIENSIVSLGRSDPETLRMGIVPNTLYLEYVFLSKAFSEEVKKRDDLEVVEDNIQLEFDTDGNLKNIKFGH</sequence>
<dbReference type="Gene3D" id="3.40.50.11440">
    <property type="match status" value="1"/>
</dbReference>
<evidence type="ECO:0000259" key="1">
    <source>
        <dbReference type="Pfam" id="PF09861"/>
    </source>
</evidence>
<dbReference type="AlphaFoldDB" id="A0A154BPS0"/>
<evidence type="ECO:0000313" key="3">
    <source>
        <dbReference type="Proteomes" id="UP000076268"/>
    </source>
</evidence>
<dbReference type="Pfam" id="PF09861">
    <property type="entry name" value="Lar_N"/>
    <property type="match status" value="1"/>
</dbReference>
<reference evidence="2 3" key="1">
    <citation type="submission" date="2016-02" db="EMBL/GenBank/DDBJ databases">
        <title>Anaerosporomusa subterraneum gen. nov., sp. nov., a spore-forming obligate anaerobe isolated from saprolite.</title>
        <authorList>
            <person name="Choi J.K."/>
            <person name="Shah M."/>
            <person name="Yee N."/>
        </authorList>
    </citation>
    <scope>NUCLEOTIDE SEQUENCE [LARGE SCALE GENOMIC DNA]</scope>
    <source>
        <strain evidence="2 3">RU4</strain>
    </source>
</reference>
<protein>
    <recommendedName>
        <fullName evidence="1">LarA-like N-terminal domain-containing protein</fullName>
    </recommendedName>
</protein>
<dbReference type="GO" id="GO:0050043">
    <property type="term" value="F:lactate racemase activity"/>
    <property type="evidence" value="ECO:0007669"/>
    <property type="project" value="InterPro"/>
</dbReference>
<accession>A0A154BPS0</accession>
<proteinExistence type="predicted"/>
<dbReference type="STRING" id="1794912.AXX12_11945"/>
<dbReference type="EMBL" id="LSGP01000020">
    <property type="protein sequence ID" value="KYZ75899.1"/>
    <property type="molecule type" value="Genomic_DNA"/>
</dbReference>
<keyword evidence="3" id="KW-1185">Reference proteome</keyword>
<dbReference type="InterPro" id="IPR018657">
    <property type="entry name" value="LarA-like_N"/>
</dbReference>
<dbReference type="Proteomes" id="UP000076268">
    <property type="component" value="Unassembled WGS sequence"/>
</dbReference>
<feature type="domain" description="LarA-like N-terminal" evidence="1">
    <location>
        <begin position="57"/>
        <end position="177"/>
    </location>
</feature>
<dbReference type="OrthoDB" id="9788398at2"/>
<organism evidence="2 3">
    <name type="scientific">Anaerosporomusa subterranea</name>
    <dbReference type="NCBI Taxonomy" id="1794912"/>
    <lineage>
        <taxon>Bacteria</taxon>
        <taxon>Bacillati</taxon>
        <taxon>Bacillota</taxon>
        <taxon>Negativicutes</taxon>
        <taxon>Acetonemataceae</taxon>
        <taxon>Anaerosporomusa</taxon>
    </lineage>
</organism>
<name>A0A154BPS0_ANASB</name>